<keyword evidence="3" id="KW-1185">Reference proteome</keyword>
<dbReference type="EMBL" id="BAABAU010000001">
    <property type="protein sequence ID" value="GAA4264501.1"/>
    <property type="molecule type" value="Genomic_DNA"/>
</dbReference>
<reference evidence="3" key="1">
    <citation type="journal article" date="2019" name="Int. J. Syst. Evol. Microbiol.">
        <title>The Global Catalogue of Microorganisms (GCM) 10K type strain sequencing project: providing services to taxonomists for standard genome sequencing and annotation.</title>
        <authorList>
            <consortium name="The Broad Institute Genomics Platform"/>
            <consortium name="The Broad Institute Genome Sequencing Center for Infectious Disease"/>
            <person name="Wu L."/>
            <person name="Ma J."/>
        </authorList>
    </citation>
    <scope>NUCLEOTIDE SEQUENCE [LARGE SCALE GENOMIC DNA]</scope>
    <source>
        <strain evidence="3">JCM 17442</strain>
    </source>
</reference>
<proteinExistence type="predicted"/>
<dbReference type="Proteomes" id="UP001501594">
    <property type="component" value="Unassembled WGS sequence"/>
</dbReference>
<protein>
    <submittedName>
        <fullName evidence="2">Uncharacterized protein</fullName>
    </submittedName>
</protein>
<gene>
    <name evidence="2" type="ORF">GCM10022256_01130</name>
</gene>
<feature type="region of interest" description="Disordered" evidence="1">
    <location>
        <begin position="59"/>
        <end position="98"/>
    </location>
</feature>
<organism evidence="2 3">
    <name type="scientific">Frondihabitans peucedani</name>
    <dbReference type="NCBI Taxonomy" id="598626"/>
    <lineage>
        <taxon>Bacteria</taxon>
        <taxon>Bacillati</taxon>
        <taxon>Actinomycetota</taxon>
        <taxon>Actinomycetes</taxon>
        <taxon>Micrococcales</taxon>
        <taxon>Microbacteriaceae</taxon>
        <taxon>Frondihabitans</taxon>
    </lineage>
</organism>
<feature type="compositionally biased region" description="Basic residues" evidence="1">
    <location>
        <begin position="85"/>
        <end position="98"/>
    </location>
</feature>
<comment type="caution">
    <text evidence="2">The sequence shown here is derived from an EMBL/GenBank/DDBJ whole genome shotgun (WGS) entry which is preliminary data.</text>
</comment>
<evidence type="ECO:0000313" key="2">
    <source>
        <dbReference type="EMBL" id="GAA4264501.1"/>
    </source>
</evidence>
<accession>A0ABP8DX52</accession>
<evidence type="ECO:0000313" key="3">
    <source>
        <dbReference type="Proteomes" id="UP001501594"/>
    </source>
</evidence>
<sequence length="98" mass="10808">MTVTAAKMPPTTIHSVPRERRRAGWFRTKFGSGSWFVIGPFYTGAINPAPITSGFIPAPQPPRTEGFSTGTARSLAGDPQDGHTVVRRMRRRRARGTR</sequence>
<name>A0ABP8DX52_9MICO</name>
<evidence type="ECO:0000256" key="1">
    <source>
        <dbReference type="SAM" id="MobiDB-lite"/>
    </source>
</evidence>